<dbReference type="OrthoDB" id="7202689at2"/>
<dbReference type="RefSeq" id="WP_099620292.1">
    <property type="nucleotide sequence ID" value="NZ_CP024201.1"/>
</dbReference>
<keyword evidence="1" id="KW-0732">Signal</keyword>
<name>A0A2D2ASU3_9CAUL</name>
<gene>
    <name evidence="2" type="ORF">CSW64_00740</name>
</gene>
<protein>
    <recommendedName>
        <fullName evidence="4">DUF4412 domain-containing protein</fullName>
    </recommendedName>
</protein>
<proteinExistence type="predicted"/>
<sequence>MSSSVRFAAVAACGLALFAAGAAHAETKRMVTYDSESAEARRLTGAGLTFVFTKSMLGRTRVLAVRATAVPVGVLPRPLDDGAMVRKLDDLMGEDRGSGSLYSIDPAAQEGKVMIQAFCPGAQEGWLAVGPFVHARELRVHAFGADAGGEPRLCSVMDFSWRGEWRMPNPNASDITARVMSPDYVRRPGS</sequence>
<dbReference type="EMBL" id="CP024201">
    <property type="protein sequence ID" value="ATQ41035.1"/>
    <property type="molecule type" value="Genomic_DNA"/>
</dbReference>
<evidence type="ECO:0000313" key="2">
    <source>
        <dbReference type="EMBL" id="ATQ41035.1"/>
    </source>
</evidence>
<dbReference type="Proteomes" id="UP000228945">
    <property type="component" value="Chromosome"/>
</dbReference>
<accession>A0A2D2ASU3</accession>
<feature type="signal peptide" evidence="1">
    <location>
        <begin position="1"/>
        <end position="25"/>
    </location>
</feature>
<evidence type="ECO:0000313" key="3">
    <source>
        <dbReference type="Proteomes" id="UP000228945"/>
    </source>
</evidence>
<evidence type="ECO:0000256" key="1">
    <source>
        <dbReference type="SAM" id="SignalP"/>
    </source>
</evidence>
<keyword evidence="3" id="KW-1185">Reference proteome</keyword>
<organism evidence="2 3">
    <name type="scientific">Caulobacter mirabilis</name>
    <dbReference type="NCBI Taxonomy" id="69666"/>
    <lineage>
        <taxon>Bacteria</taxon>
        <taxon>Pseudomonadati</taxon>
        <taxon>Pseudomonadota</taxon>
        <taxon>Alphaproteobacteria</taxon>
        <taxon>Caulobacterales</taxon>
        <taxon>Caulobacteraceae</taxon>
        <taxon>Caulobacter</taxon>
    </lineage>
</organism>
<dbReference type="AlphaFoldDB" id="A0A2D2ASU3"/>
<dbReference type="KEGG" id="cmb:CSW64_00740"/>
<feature type="chain" id="PRO_5013817048" description="DUF4412 domain-containing protein" evidence="1">
    <location>
        <begin position="26"/>
        <end position="190"/>
    </location>
</feature>
<evidence type="ECO:0008006" key="4">
    <source>
        <dbReference type="Google" id="ProtNLM"/>
    </source>
</evidence>
<reference evidence="2 3" key="1">
    <citation type="submission" date="2017-10" db="EMBL/GenBank/DDBJ databases">
        <title>Genome sequence of Caulobacter mirabilis FWC38.</title>
        <authorList>
            <person name="Fiebig A."/>
            <person name="Crosson S."/>
        </authorList>
    </citation>
    <scope>NUCLEOTIDE SEQUENCE [LARGE SCALE GENOMIC DNA]</scope>
    <source>
        <strain evidence="2 3">FWC 38</strain>
    </source>
</reference>